<protein>
    <recommendedName>
        <fullName evidence="3">Endonuclease/exonuclease/phosphatase domain-containing protein</fullName>
    </recommendedName>
</protein>
<evidence type="ECO:0000313" key="2">
    <source>
        <dbReference type="Proteomes" id="UP001180020"/>
    </source>
</evidence>
<accession>A0AAV9C692</accession>
<dbReference type="PANTHER" id="PTHR35218:SF7">
    <property type="entry name" value="ENDONUCLEASE_EXONUCLEASE_PHOSPHATASE"/>
    <property type="match status" value="1"/>
</dbReference>
<dbReference type="Gene3D" id="3.60.10.10">
    <property type="entry name" value="Endonuclease/exonuclease/phosphatase"/>
    <property type="match status" value="1"/>
</dbReference>
<sequence>MLGHSHSDFDHFLGYEGRIWILWRHDLLDLEILEESGQFVHGRVREKHSQVEALITVIYASNLSEERILLWNNLKRLSRSIQSPWLVGGDFNEIYIVLETPYHGQIGRAIA</sequence>
<dbReference type="InterPro" id="IPR036691">
    <property type="entry name" value="Endo/exonu/phosph_ase_sf"/>
</dbReference>
<dbReference type="PANTHER" id="PTHR35218">
    <property type="entry name" value="RNASE H DOMAIN-CONTAINING PROTEIN"/>
    <property type="match status" value="1"/>
</dbReference>
<evidence type="ECO:0000313" key="1">
    <source>
        <dbReference type="EMBL" id="KAK1283804.1"/>
    </source>
</evidence>
<dbReference type="SUPFAM" id="SSF56219">
    <property type="entry name" value="DNase I-like"/>
    <property type="match status" value="1"/>
</dbReference>
<evidence type="ECO:0008006" key="3">
    <source>
        <dbReference type="Google" id="ProtNLM"/>
    </source>
</evidence>
<organism evidence="1 2">
    <name type="scientific">Acorus calamus</name>
    <name type="common">Sweet flag</name>
    <dbReference type="NCBI Taxonomy" id="4465"/>
    <lineage>
        <taxon>Eukaryota</taxon>
        <taxon>Viridiplantae</taxon>
        <taxon>Streptophyta</taxon>
        <taxon>Embryophyta</taxon>
        <taxon>Tracheophyta</taxon>
        <taxon>Spermatophyta</taxon>
        <taxon>Magnoliopsida</taxon>
        <taxon>Liliopsida</taxon>
        <taxon>Acoraceae</taxon>
        <taxon>Acorus</taxon>
    </lineage>
</organism>
<name>A0AAV9C692_ACOCL</name>
<reference evidence="1" key="1">
    <citation type="journal article" date="2023" name="Nat. Commun.">
        <title>Diploid and tetraploid genomes of Acorus and the evolution of monocots.</title>
        <authorList>
            <person name="Ma L."/>
            <person name="Liu K.W."/>
            <person name="Li Z."/>
            <person name="Hsiao Y.Y."/>
            <person name="Qi Y."/>
            <person name="Fu T."/>
            <person name="Tang G.D."/>
            <person name="Zhang D."/>
            <person name="Sun W.H."/>
            <person name="Liu D.K."/>
            <person name="Li Y."/>
            <person name="Chen G.Z."/>
            <person name="Liu X.D."/>
            <person name="Liao X.Y."/>
            <person name="Jiang Y.T."/>
            <person name="Yu X."/>
            <person name="Hao Y."/>
            <person name="Huang J."/>
            <person name="Zhao X.W."/>
            <person name="Ke S."/>
            <person name="Chen Y.Y."/>
            <person name="Wu W.L."/>
            <person name="Hsu J.L."/>
            <person name="Lin Y.F."/>
            <person name="Huang M.D."/>
            <person name="Li C.Y."/>
            <person name="Huang L."/>
            <person name="Wang Z.W."/>
            <person name="Zhao X."/>
            <person name="Zhong W.Y."/>
            <person name="Peng D.H."/>
            <person name="Ahmad S."/>
            <person name="Lan S."/>
            <person name="Zhang J.S."/>
            <person name="Tsai W.C."/>
            <person name="Van de Peer Y."/>
            <person name="Liu Z.J."/>
        </authorList>
    </citation>
    <scope>NUCLEOTIDE SEQUENCE</scope>
    <source>
        <strain evidence="1">CP</strain>
    </source>
</reference>
<dbReference type="EMBL" id="JAUJYO010000021">
    <property type="protein sequence ID" value="KAK1283804.1"/>
    <property type="molecule type" value="Genomic_DNA"/>
</dbReference>
<gene>
    <name evidence="1" type="ORF">QJS10_CPB21g00970</name>
</gene>
<dbReference type="AlphaFoldDB" id="A0AAV9C692"/>
<comment type="caution">
    <text evidence="1">The sequence shown here is derived from an EMBL/GenBank/DDBJ whole genome shotgun (WGS) entry which is preliminary data.</text>
</comment>
<dbReference type="Proteomes" id="UP001180020">
    <property type="component" value="Unassembled WGS sequence"/>
</dbReference>
<keyword evidence="2" id="KW-1185">Reference proteome</keyword>
<proteinExistence type="predicted"/>
<reference evidence="1" key="2">
    <citation type="submission" date="2023-06" db="EMBL/GenBank/DDBJ databases">
        <authorList>
            <person name="Ma L."/>
            <person name="Liu K.-W."/>
            <person name="Li Z."/>
            <person name="Hsiao Y.-Y."/>
            <person name="Qi Y."/>
            <person name="Fu T."/>
            <person name="Tang G."/>
            <person name="Zhang D."/>
            <person name="Sun W.-H."/>
            <person name="Liu D.-K."/>
            <person name="Li Y."/>
            <person name="Chen G.-Z."/>
            <person name="Liu X.-D."/>
            <person name="Liao X.-Y."/>
            <person name="Jiang Y.-T."/>
            <person name="Yu X."/>
            <person name="Hao Y."/>
            <person name="Huang J."/>
            <person name="Zhao X.-W."/>
            <person name="Ke S."/>
            <person name="Chen Y.-Y."/>
            <person name="Wu W.-L."/>
            <person name="Hsu J.-L."/>
            <person name="Lin Y.-F."/>
            <person name="Huang M.-D."/>
            <person name="Li C.-Y."/>
            <person name="Huang L."/>
            <person name="Wang Z.-W."/>
            <person name="Zhao X."/>
            <person name="Zhong W.-Y."/>
            <person name="Peng D.-H."/>
            <person name="Ahmad S."/>
            <person name="Lan S."/>
            <person name="Zhang J.-S."/>
            <person name="Tsai W.-C."/>
            <person name="Van De Peer Y."/>
            <person name="Liu Z.-J."/>
        </authorList>
    </citation>
    <scope>NUCLEOTIDE SEQUENCE</scope>
    <source>
        <strain evidence="1">CP</strain>
        <tissue evidence="1">Leaves</tissue>
    </source>
</reference>